<dbReference type="RefSeq" id="WP_354199370.1">
    <property type="nucleotide sequence ID" value="NZ_JBEPLW010000039.1"/>
</dbReference>
<dbReference type="InterPro" id="IPR005081">
    <property type="entry name" value="SpoIIGA"/>
</dbReference>
<comment type="caution">
    <text evidence="2">The sequence shown here is derived from an EMBL/GenBank/DDBJ whole genome shotgun (WGS) entry which is preliminary data.</text>
</comment>
<protein>
    <submittedName>
        <fullName evidence="2">Stage II sporulation protein GA (Sporulation sigma-E factor processing peptidase)</fullName>
        <ecNumber evidence="2">3.4.23.-</ecNumber>
    </submittedName>
</protein>
<organism evidence="2 3">
    <name type="scientific">Bhargavaea ullalensis</name>
    <dbReference type="NCBI Taxonomy" id="1265685"/>
    <lineage>
        <taxon>Bacteria</taxon>
        <taxon>Bacillati</taxon>
        <taxon>Bacillota</taxon>
        <taxon>Bacilli</taxon>
        <taxon>Bacillales</taxon>
        <taxon>Caryophanaceae</taxon>
        <taxon>Bhargavaea</taxon>
    </lineage>
</organism>
<keyword evidence="1" id="KW-0812">Transmembrane</keyword>
<reference evidence="2 3" key="1">
    <citation type="submission" date="2024-06" db="EMBL/GenBank/DDBJ databases">
        <title>Genomic Encyclopedia of Type Strains, Phase IV (KMG-IV): sequencing the most valuable type-strain genomes for metagenomic binning, comparative biology and taxonomic classification.</title>
        <authorList>
            <person name="Goeker M."/>
        </authorList>
    </citation>
    <scope>NUCLEOTIDE SEQUENCE [LARGE SCALE GENOMIC DNA]</scope>
    <source>
        <strain evidence="2 3">DSM 26128</strain>
    </source>
</reference>
<accession>A0ABV2GF39</accession>
<dbReference type="EC" id="3.4.23.-" evidence="2"/>
<feature type="transmembrane region" description="Helical" evidence="1">
    <location>
        <begin position="106"/>
        <end position="122"/>
    </location>
</feature>
<name>A0ABV2GF39_9BACL</name>
<evidence type="ECO:0000313" key="3">
    <source>
        <dbReference type="Proteomes" id="UP001549099"/>
    </source>
</evidence>
<evidence type="ECO:0000313" key="2">
    <source>
        <dbReference type="EMBL" id="MET3576904.1"/>
    </source>
</evidence>
<sequence length="278" mass="29665">MYGEVAIAVNSAFNYVLLSFAGKVSRRPCRRTRIFFASLAGSVPVVLFGAHPVIVAAAFAVMAVSAFGANRNALWKGAGATIVAALFAGGLLTLFSPGSLGMRGTAAVMLSCVTAVAGLGLLERRWRGAEEDSSSASFKAETLLHVFGEKIKLTAFADTGNGCTEPLSGRPVHFISYRAVRAHLPEEVRDALERLRPGEVPDIGLFPAHLRNRLRPVRVTTVGGSEWAVGFKIGKWEYAEGGREIDGYFVLTAGNAEYPLGADAILHRSSVQTEKERG</sequence>
<feature type="transmembrane region" description="Helical" evidence="1">
    <location>
        <begin position="34"/>
        <end position="67"/>
    </location>
</feature>
<dbReference type="EMBL" id="JBEPLW010000039">
    <property type="protein sequence ID" value="MET3576904.1"/>
    <property type="molecule type" value="Genomic_DNA"/>
</dbReference>
<dbReference type="GO" id="GO:0016787">
    <property type="term" value="F:hydrolase activity"/>
    <property type="evidence" value="ECO:0007669"/>
    <property type="project" value="UniProtKB-KW"/>
</dbReference>
<dbReference type="Pfam" id="PF03419">
    <property type="entry name" value="Peptidase_U4"/>
    <property type="match status" value="1"/>
</dbReference>
<gene>
    <name evidence="2" type="ORF">ABID49_002836</name>
</gene>
<keyword evidence="1" id="KW-1133">Transmembrane helix</keyword>
<proteinExistence type="predicted"/>
<keyword evidence="1" id="KW-0472">Membrane</keyword>
<keyword evidence="3" id="KW-1185">Reference proteome</keyword>
<evidence type="ECO:0000256" key="1">
    <source>
        <dbReference type="SAM" id="Phobius"/>
    </source>
</evidence>
<feature type="transmembrane region" description="Helical" evidence="1">
    <location>
        <begin position="73"/>
        <end position="94"/>
    </location>
</feature>
<dbReference type="Proteomes" id="UP001549099">
    <property type="component" value="Unassembled WGS sequence"/>
</dbReference>
<keyword evidence="2" id="KW-0378">Hydrolase</keyword>